<gene>
    <name evidence="1" type="ORF">V3328_11325</name>
</gene>
<keyword evidence="2" id="KW-1185">Reference proteome</keyword>
<sequence length="551" mass="61576">MPKVVFVVGAHRSGTSALAGALGFCGYQHSPQLMPAAADNPVGFWEPLPIVRLNQRLLEIAGASWDRIPLWLDFSSLSRRRIGDWCANGFAEPASAAWDDAFGGVEGDIVCKDPRLSLTLPLWLQTAEDKGYDPDVLISHRAPDRIAASLTRRNGHDFAAALDLVMDYWSNILANAPRSARVVRYESLVAAPEHALGRVGFAPASEAARRDLLGFVRNDDTNSAAGVFPKPILPHSLAVLNDVLASADGACLLRETMPFLTPFERGRDEHKRFCGQVYLLPPSEPVKSFTIPARRRRKVVLHCHIFKNAGSSVDVVLKENFGARWTEKEFQTRPRMSNADLTNGFLRTHDHYDAVSTHTGDWWFGHDDQDLTVLPILFLRHPLLRIRSAYSFERKQQADTLGARLAKEHDFPGYVRARLDRPNDFAFRDFQARRLAAFQSRITTDLWSTAMRALEALPFVGLVEDFEGSAKRLEAYLKPHFPDFRAYEAHRNVTDLSNASPQDKIARLAEELGEELFDKLLAANATDIEIYQLTEAQWGTRSPVAGKALAE</sequence>
<dbReference type="GO" id="GO:0008146">
    <property type="term" value="F:sulfotransferase activity"/>
    <property type="evidence" value="ECO:0007669"/>
    <property type="project" value="InterPro"/>
</dbReference>
<dbReference type="EMBL" id="JAZHOF010000004">
    <property type="protein sequence ID" value="MEJ8572068.1"/>
    <property type="molecule type" value="Genomic_DNA"/>
</dbReference>
<reference evidence="1 2" key="1">
    <citation type="submission" date="2024-02" db="EMBL/GenBank/DDBJ databases">
        <title>Genome analysis and characterization of Microbaculum marinisediminis sp. nov., isolated from marine sediment.</title>
        <authorList>
            <person name="Du Z.-J."/>
            <person name="Ye Y.-Q."/>
            <person name="Zhang Z.-R."/>
            <person name="Yuan S.-M."/>
            <person name="Zhang X.-Y."/>
        </authorList>
    </citation>
    <scope>NUCLEOTIDE SEQUENCE [LARGE SCALE GENOMIC DNA]</scope>
    <source>
        <strain evidence="1 2">SDUM1044001</strain>
    </source>
</reference>
<dbReference type="RefSeq" id="WP_340329766.1">
    <property type="nucleotide sequence ID" value="NZ_JAZHOF010000004.1"/>
</dbReference>
<name>A0AAW9RSX7_9HYPH</name>
<proteinExistence type="predicted"/>
<evidence type="ECO:0000313" key="1">
    <source>
        <dbReference type="EMBL" id="MEJ8572068.1"/>
    </source>
</evidence>
<accession>A0AAW9RSX7</accession>
<dbReference type="InterPro" id="IPR027417">
    <property type="entry name" value="P-loop_NTPase"/>
</dbReference>
<protein>
    <submittedName>
        <fullName evidence="1">Sulfotransferase family 2 domain-containing protein</fullName>
    </submittedName>
</protein>
<dbReference type="GO" id="GO:0016020">
    <property type="term" value="C:membrane"/>
    <property type="evidence" value="ECO:0007669"/>
    <property type="project" value="InterPro"/>
</dbReference>
<dbReference type="SUPFAM" id="SSF52540">
    <property type="entry name" value="P-loop containing nucleoside triphosphate hydrolases"/>
    <property type="match status" value="1"/>
</dbReference>
<organism evidence="1 2">
    <name type="scientific">Microbaculum marinum</name>
    <dbReference type="NCBI Taxonomy" id="1764581"/>
    <lineage>
        <taxon>Bacteria</taxon>
        <taxon>Pseudomonadati</taxon>
        <taxon>Pseudomonadota</taxon>
        <taxon>Alphaproteobacteria</taxon>
        <taxon>Hyphomicrobiales</taxon>
        <taxon>Tepidamorphaceae</taxon>
        <taxon>Microbaculum</taxon>
    </lineage>
</organism>
<dbReference type="InterPro" id="IPR005331">
    <property type="entry name" value="Sulfotransferase"/>
</dbReference>
<evidence type="ECO:0000313" key="2">
    <source>
        <dbReference type="Proteomes" id="UP001378188"/>
    </source>
</evidence>
<comment type="caution">
    <text evidence="1">The sequence shown here is derived from an EMBL/GenBank/DDBJ whole genome shotgun (WGS) entry which is preliminary data.</text>
</comment>
<dbReference type="Pfam" id="PF03567">
    <property type="entry name" value="Sulfotransfer_2"/>
    <property type="match status" value="1"/>
</dbReference>
<dbReference type="Gene3D" id="3.40.50.300">
    <property type="entry name" value="P-loop containing nucleotide triphosphate hydrolases"/>
    <property type="match status" value="2"/>
</dbReference>
<dbReference type="AlphaFoldDB" id="A0AAW9RSX7"/>
<dbReference type="Proteomes" id="UP001378188">
    <property type="component" value="Unassembled WGS sequence"/>
</dbReference>